<dbReference type="Proteomes" id="UP000054928">
    <property type="component" value="Unassembled WGS sequence"/>
</dbReference>
<dbReference type="AlphaFoldDB" id="A0A0P1B1W3"/>
<sequence length="449" mass="49286">MQKFKFLNLLAGVLVTGMVDSCPSFENNVDYSGSDIGNAQSDSVYGCCSICAKNNACGAFSWTSYNGGTCWLKSSKKNSIVSVGSISGDLQRSTTQNSGRWRMSPVKVIQARVQGDAPIWQPEVGQWLSSFGVTTKDKYENNLDTVNMASVEGALMYVQAEGINVNEQSVKCQRKNNMQYVVFYEITIVQPNKSIKYYENHNPPEYGEFLAMDGAKCTNAGTDIPKSCKIFYGLDGTDNIGPNVGCDVQGTDPRAPYPGNFWCSFPNSCAHKYRADKTNECRERYGGGLCPMGVQPDGISCMFSYKILGYLNIDELVGITRMGYRNYKQFCQAGGIEFKAKNTGNGFEVEQSIEFWKNPGNPEANANRASQMVALYNKNINNGQSPNMALLPSIEALTQTNPKCYQNSKMCARAQYGCKRSSLLQICSVCLAPESGCEPAPAGYLFSNL</sequence>
<dbReference type="CDD" id="cd01100">
    <property type="entry name" value="APPLE_Factor_XI_like"/>
    <property type="match status" value="1"/>
</dbReference>
<dbReference type="STRING" id="4781.A0A0P1B1W3"/>
<evidence type="ECO:0000256" key="3">
    <source>
        <dbReference type="SAM" id="SignalP"/>
    </source>
</evidence>
<dbReference type="PROSITE" id="PS50948">
    <property type="entry name" value="PAN"/>
    <property type="match status" value="1"/>
</dbReference>
<dbReference type="Gene3D" id="3.50.4.10">
    <property type="entry name" value="Hepatocyte Growth Factor"/>
    <property type="match status" value="1"/>
</dbReference>
<accession>A0A0P1B1W3</accession>
<dbReference type="EMBL" id="CCYD01002679">
    <property type="protein sequence ID" value="CEG47729.1"/>
    <property type="molecule type" value="Genomic_DNA"/>
</dbReference>
<dbReference type="GO" id="GO:0006508">
    <property type="term" value="P:proteolysis"/>
    <property type="evidence" value="ECO:0007669"/>
    <property type="project" value="InterPro"/>
</dbReference>
<dbReference type="OMA" id="MAQICEV"/>
<protein>
    <recommendedName>
        <fullName evidence="4">Apple domain-containing protein</fullName>
    </recommendedName>
</protein>
<proteinExistence type="predicted"/>
<feature type="chain" id="PRO_5006059115" description="Apple domain-containing protein" evidence="3">
    <location>
        <begin position="22"/>
        <end position="449"/>
    </location>
</feature>
<feature type="signal peptide" evidence="3">
    <location>
        <begin position="1"/>
        <end position="21"/>
    </location>
</feature>
<keyword evidence="3" id="KW-0732">Signal</keyword>
<feature type="domain" description="Apple" evidence="4">
    <location>
        <begin position="22"/>
        <end position="99"/>
    </location>
</feature>
<evidence type="ECO:0000256" key="2">
    <source>
        <dbReference type="ARBA" id="ARBA00023157"/>
    </source>
</evidence>
<keyword evidence="2" id="KW-1015">Disulfide bond</keyword>
<evidence type="ECO:0000256" key="1">
    <source>
        <dbReference type="ARBA" id="ARBA00022737"/>
    </source>
</evidence>
<evidence type="ECO:0000313" key="6">
    <source>
        <dbReference type="Proteomes" id="UP000054928"/>
    </source>
</evidence>
<dbReference type="GeneID" id="36399927"/>
<evidence type="ECO:0000259" key="4">
    <source>
        <dbReference type="PROSITE" id="PS50948"/>
    </source>
</evidence>
<dbReference type="PANTHER" id="PTHR33946">
    <property type="match status" value="1"/>
</dbReference>
<dbReference type="SMART" id="SM00223">
    <property type="entry name" value="APPLE"/>
    <property type="match status" value="1"/>
</dbReference>
<dbReference type="OrthoDB" id="159388at2759"/>
<dbReference type="InterPro" id="IPR000177">
    <property type="entry name" value="Apple"/>
</dbReference>
<name>A0A0P1B1W3_PLAHL</name>
<dbReference type="InterPro" id="IPR003609">
    <property type="entry name" value="Pan_app"/>
</dbReference>
<evidence type="ECO:0000313" key="5">
    <source>
        <dbReference type="EMBL" id="CEG47729.1"/>
    </source>
</evidence>
<dbReference type="Pfam" id="PF14295">
    <property type="entry name" value="PAN_4"/>
    <property type="match status" value="1"/>
</dbReference>
<keyword evidence="6" id="KW-1185">Reference proteome</keyword>
<keyword evidence="1" id="KW-0677">Repeat</keyword>
<organism evidence="5 6">
    <name type="scientific">Plasmopara halstedii</name>
    <name type="common">Downy mildew of sunflower</name>
    <dbReference type="NCBI Taxonomy" id="4781"/>
    <lineage>
        <taxon>Eukaryota</taxon>
        <taxon>Sar</taxon>
        <taxon>Stramenopiles</taxon>
        <taxon>Oomycota</taxon>
        <taxon>Peronosporomycetes</taxon>
        <taxon>Peronosporales</taxon>
        <taxon>Peronosporaceae</taxon>
        <taxon>Plasmopara</taxon>
    </lineage>
</organism>
<reference evidence="6" key="1">
    <citation type="submission" date="2014-09" db="EMBL/GenBank/DDBJ databases">
        <authorList>
            <person name="Sharma Rahul"/>
            <person name="Thines Marco"/>
        </authorList>
    </citation>
    <scope>NUCLEOTIDE SEQUENCE [LARGE SCALE GENOMIC DNA]</scope>
</reference>
<dbReference type="GO" id="GO:0005576">
    <property type="term" value="C:extracellular region"/>
    <property type="evidence" value="ECO:0007669"/>
    <property type="project" value="InterPro"/>
</dbReference>
<dbReference type="PANTHER" id="PTHR33946:SF4">
    <property type="entry name" value="COAGULATION FACTOR XI"/>
    <property type="match status" value="1"/>
</dbReference>
<dbReference type="RefSeq" id="XP_024584098.1">
    <property type="nucleotide sequence ID" value="XM_024718728.1"/>
</dbReference>